<sequence length="60" mass="6533">MAGRGVFPPVPVFLAATLPCFCVGCLLNSDWPVAFPLRRLRFSAVSFFLVAFSADDLNIV</sequence>
<accession>A0A8S5M3T5</accession>
<reference evidence="2" key="1">
    <citation type="journal article" date="2021" name="Proc. Natl. Acad. Sci. U.S.A.">
        <title>A Catalog of Tens of Thousands of Viruses from Human Metagenomes Reveals Hidden Associations with Chronic Diseases.</title>
        <authorList>
            <person name="Tisza M.J."/>
            <person name="Buck C.B."/>
        </authorList>
    </citation>
    <scope>NUCLEOTIDE SEQUENCE</scope>
    <source>
        <strain evidence="2">CtDMf1</strain>
    </source>
</reference>
<feature type="transmembrane region" description="Helical" evidence="1">
    <location>
        <begin position="6"/>
        <end position="28"/>
    </location>
</feature>
<evidence type="ECO:0000256" key="1">
    <source>
        <dbReference type="SAM" id="Phobius"/>
    </source>
</evidence>
<name>A0A8S5M3T5_9CAUD</name>
<proteinExistence type="predicted"/>
<keyword evidence="1" id="KW-1133">Transmembrane helix</keyword>
<organism evidence="2">
    <name type="scientific">Siphoviridae sp. ctDMf1</name>
    <dbReference type="NCBI Taxonomy" id="2826197"/>
    <lineage>
        <taxon>Viruses</taxon>
        <taxon>Duplodnaviria</taxon>
        <taxon>Heunggongvirae</taxon>
        <taxon>Uroviricota</taxon>
        <taxon>Caudoviricetes</taxon>
    </lineage>
</organism>
<keyword evidence="1" id="KW-0472">Membrane</keyword>
<keyword evidence="1" id="KW-0812">Transmembrane</keyword>
<protein>
    <submittedName>
        <fullName evidence="2">Uncharacterized protein</fullName>
    </submittedName>
</protein>
<evidence type="ECO:0000313" key="2">
    <source>
        <dbReference type="EMBL" id="DAD76808.1"/>
    </source>
</evidence>
<dbReference type="EMBL" id="BK014809">
    <property type="protein sequence ID" value="DAD76808.1"/>
    <property type="molecule type" value="Genomic_DNA"/>
</dbReference>